<gene>
    <name evidence="8" type="primary">TY3B-I_1032</name>
    <name evidence="8" type="ORF">TNIN_255441</name>
</gene>
<feature type="domain" description="Reverse transcriptase RNase H-like" evidence="7">
    <location>
        <begin position="2"/>
        <end position="39"/>
    </location>
</feature>
<accession>A0A8X6JIX4</accession>
<dbReference type="PANTHER" id="PTHR37984:SF5">
    <property type="entry name" value="PROTEIN NYNRIN-LIKE"/>
    <property type="match status" value="1"/>
</dbReference>
<evidence type="ECO:0000256" key="1">
    <source>
        <dbReference type="ARBA" id="ARBA00022679"/>
    </source>
</evidence>
<reference evidence="8" key="1">
    <citation type="submission" date="2020-08" db="EMBL/GenBank/DDBJ databases">
        <title>Multicomponent nature underlies the extraordinary mechanical properties of spider dragline silk.</title>
        <authorList>
            <person name="Kono N."/>
            <person name="Nakamura H."/>
            <person name="Mori M."/>
            <person name="Yoshida Y."/>
            <person name="Ohtoshi R."/>
            <person name="Malay A.D."/>
            <person name="Moran D.A.P."/>
            <person name="Tomita M."/>
            <person name="Numata K."/>
            <person name="Arakawa K."/>
        </authorList>
    </citation>
    <scope>NUCLEOTIDE SEQUENCE</scope>
</reference>
<evidence type="ECO:0000256" key="6">
    <source>
        <dbReference type="ARBA" id="ARBA00022918"/>
    </source>
</evidence>
<keyword evidence="1" id="KW-0808">Transferase</keyword>
<dbReference type="GO" id="GO:0003964">
    <property type="term" value="F:RNA-directed DNA polymerase activity"/>
    <property type="evidence" value="ECO:0007669"/>
    <property type="project" value="UniProtKB-KW"/>
</dbReference>
<keyword evidence="3" id="KW-0540">Nuclease</keyword>
<dbReference type="InterPro" id="IPR041373">
    <property type="entry name" value="RT_RNaseH"/>
</dbReference>
<keyword evidence="6" id="KW-0695">RNA-directed DNA polymerase</keyword>
<dbReference type="Proteomes" id="UP000886998">
    <property type="component" value="Unassembled WGS sequence"/>
</dbReference>
<dbReference type="InterPro" id="IPR043502">
    <property type="entry name" value="DNA/RNA_pol_sf"/>
</dbReference>
<comment type="caution">
    <text evidence="8">The sequence shown here is derived from an EMBL/GenBank/DDBJ whole genome shotgun (WGS) entry which is preliminary data.</text>
</comment>
<sequence length="107" mass="12575">MELLSIYTAIKHFRHILEGRSFVIHTDHKPIIFAFQHHIDKTLPSQAWQMSYIAQFSTNIRYVKWEENVVSSALSRINAISTPSPIDYALILEFRNDEDLKTWKNNS</sequence>
<proteinExistence type="predicted"/>
<evidence type="ECO:0000256" key="5">
    <source>
        <dbReference type="ARBA" id="ARBA00022801"/>
    </source>
</evidence>
<evidence type="ECO:0000256" key="4">
    <source>
        <dbReference type="ARBA" id="ARBA00022759"/>
    </source>
</evidence>
<evidence type="ECO:0000256" key="2">
    <source>
        <dbReference type="ARBA" id="ARBA00022695"/>
    </source>
</evidence>
<dbReference type="EMBL" id="BMAV01024624">
    <property type="protein sequence ID" value="GFS34722.1"/>
    <property type="molecule type" value="Genomic_DNA"/>
</dbReference>
<dbReference type="Pfam" id="PF17917">
    <property type="entry name" value="RT_RNaseH"/>
    <property type="match status" value="1"/>
</dbReference>
<organism evidence="8 9">
    <name type="scientific">Trichonephila inaurata madagascariensis</name>
    <dbReference type="NCBI Taxonomy" id="2747483"/>
    <lineage>
        <taxon>Eukaryota</taxon>
        <taxon>Metazoa</taxon>
        <taxon>Ecdysozoa</taxon>
        <taxon>Arthropoda</taxon>
        <taxon>Chelicerata</taxon>
        <taxon>Arachnida</taxon>
        <taxon>Araneae</taxon>
        <taxon>Araneomorphae</taxon>
        <taxon>Entelegynae</taxon>
        <taxon>Araneoidea</taxon>
        <taxon>Nephilidae</taxon>
        <taxon>Trichonephila</taxon>
        <taxon>Trichonephila inaurata</taxon>
    </lineage>
</organism>
<dbReference type="InterPro" id="IPR050951">
    <property type="entry name" value="Retrovirus_Pol_polyprotein"/>
</dbReference>
<dbReference type="AlphaFoldDB" id="A0A8X6JIX4"/>
<keyword evidence="5" id="KW-0378">Hydrolase</keyword>
<evidence type="ECO:0000259" key="7">
    <source>
        <dbReference type="Pfam" id="PF17917"/>
    </source>
</evidence>
<keyword evidence="9" id="KW-1185">Reference proteome</keyword>
<evidence type="ECO:0000313" key="8">
    <source>
        <dbReference type="EMBL" id="GFS34722.1"/>
    </source>
</evidence>
<protein>
    <submittedName>
        <fullName evidence="8">Transposon Ty3-I Gag-Pol polyprotein</fullName>
    </submittedName>
</protein>
<keyword evidence="4" id="KW-0255">Endonuclease</keyword>
<dbReference type="OrthoDB" id="8029911at2759"/>
<dbReference type="SUPFAM" id="SSF56672">
    <property type="entry name" value="DNA/RNA polymerases"/>
    <property type="match status" value="1"/>
</dbReference>
<evidence type="ECO:0000256" key="3">
    <source>
        <dbReference type="ARBA" id="ARBA00022722"/>
    </source>
</evidence>
<evidence type="ECO:0000313" key="9">
    <source>
        <dbReference type="Proteomes" id="UP000886998"/>
    </source>
</evidence>
<dbReference type="GO" id="GO:0016787">
    <property type="term" value="F:hydrolase activity"/>
    <property type="evidence" value="ECO:0007669"/>
    <property type="project" value="UniProtKB-KW"/>
</dbReference>
<keyword evidence="2" id="KW-0548">Nucleotidyltransferase</keyword>
<name>A0A8X6JIX4_9ARAC</name>
<dbReference type="GO" id="GO:0004519">
    <property type="term" value="F:endonuclease activity"/>
    <property type="evidence" value="ECO:0007669"/>
    <property type="project" value="UniProtKB-KW"/>
</dbReference>
<dbReference type="PANTHER" id="PTHR37984">
    <property type="entry name" value="PROTEIN CBG26694"/>
    <property type="match status" value="1"/>
</dbReference>